<keyword evidence="3" id="KW-1185">Reference proteome</keyword>
<dbReference type="EMBL" id="JBHSLN010000016">
    <property type="protein sequence ID" value="MFC5296801.1"/>
    <property type="molecule type" value="Genomic_DNA"/>
</dbReference>
<keyword evidence="1" id="KW-1133">Transmembrane helix</keyword>
<dbReference type="GeneID" id="303295510"/>
<evidence type="ECO:0000313" key="3">
    <source>
        <dbReference type="Proteomes" id="UP001595937"/>
    </source>
</evidence>
<evidence type="ECO:0000313" key="2">
    <source>
        <dbReference type="EMBL" id="MFC5296801.1"/>
    </source>
</evidence>
<sequence length="48" mass="5222">MSDLVWFLLGYLDGRDRTGRQGNRCCCAVIAIALVMLLASGAVFMASR</sequence>
<dbReference type="Proteomes" id="UP001595937">
    <property type="component" value="Unassembled WGS sequence"/>
</dbReference>
<keyword evidence="1" id="KW-0472">Membrane</keyword>
<proteinExistence type="predicted"/>
<dbReference type="RefSeq" id="WP_343921865.1">
    <property type="nucleotide sequence ID" value="NZ_BAAAIR010000003.1"/>
</dbReference>
<keyword evidence="1" id="KW-0812">Transmembrane</keyword>
<name>A0ABW0FD35_9MICO</name>
<protein>
    <submittedName>
        <fullName evidence="2">Uncharacterized protein</fullName>
    </submittedName>
</protein>
<comment type="caution">
    <text evidence="2">The sequence shown here is derived from an EMBL/GenBank/DDBJ whole genome shotgun (WGS) entry which is preliminary data.</text>
</comment>
<organism evidence="2 3">
    <name type="scientific">Brachybacterium tyrofermentans</name>
    <dbReference type="NCBI Taxonomy" id="47848"/>
    <lineage>
        <taxon>Bacteria</taxon>
        <taxon>Bacillati</taxon>
        <taxon>Actinomycetota</taxon>
        <taxon>Actinomycetes</taxon>
        <taxon>Micrococcales</taxon>
        <taxon>Dermabacteraceae</taxon>
        <taxon>Brachybacterium</taxon>
    </lineage>
</organism>
<evidence type="ECO:0000256" key="1">
    <source>
        <dbReference type="SAM" id="Phobius"/>
    </source>
</evidence>
<accession>A0ABW0FD35</accession>
<reference evidence="3" key="1">
    <citation type="journal article" date="2019" name="Int. J. Syst. Evol. Microbiol.">
        <title>The Global Catalogue of Microorganisms (GCM) 10K type strain sequencing project: providing services to taxonomists for standard genome sequencing and annotation.</title>
        <authorList>
            <consortium name="The Broad Institute Genomics Platform"/>
            <consortium name="The Broad Institute Genome Sequencing Center for Infectious Disease"/>
            <person name="Wu L."/>
            <person name="Ma J."/>
        </authorList>
    </citation>
    <scope>NUCLEOTIDE SEQUENCE [LARGE SCALE GENOMIC DNA]</scope>
    <source>
        <strain evidence="3">CGMCC 1.16455</strain>
    </source>
</reference>
<gene>
    <name evidence="2" type="ORF">ACFPK8_04705</name>
</gene>
<feature type="transmembrane region" description="Helical" evidence="1">
    <location>
        <begin position="25"/>
        <end position="46"/>
    </location>
</feature>